<dbReference type="PROSITE" id="PS00557">
    <property type="entry name" value="FMN_HYDROXY_ACID_DH_1"/>
    <property type="match status" value="1"/>
</dbReference>
<gene>
    <name evidence="8" type="ORF">TRAPUB_10475</name>
</gene>
<evidence type="ECO:0000256" key="4">
    <source>
        <dbReference type="PIRSR" id="PIRSR000138-1"/>
    </source>
</evidence>
<comment type="cofactor">
    <cofactor evidence="1">
        <name>FMN</name>
        <dbReference type="ChEBI" id="CHEBI:58210"/>
    </cofactor>
</comment>
<feature type="binding site" evidence="5">
    <location>
        <position position="169"/>
    </location>
    <ligand>
        <name>glyoxylate</name>
        <dbReference type="ChEBI" id="CHEBI:36655"/>
    </ligand>
</feature>
<dbReference type="InterPro" id="IPR013785">
    <property type="entry name" value="Aldolase_TIM"/>
</dbReference>
<dbReference type="Pfam" id="PF01070">
    <property type="entry name" value="FMN_dh"/>
    <property type="match status" value="1"/>
</dbReference>
<evidence type="ECO:0000256" key="3">
    <source>
        <dbReference type="ARBA" id="ARBA00024042"/>
    </source>
</evidence>
<dbReference type="EMBL" id="MNAD01000441">
    <property type="protein sequence ID" value="OJT12998.1"/>
    <property type="molecule type" value="Genomic_DNA"/>
</dbReference>
<feature type="binding site" evidence="5">
    <location>
        <position position="328"/>
    </location>
    <ligand>
        <name>glyoxylate</name>
        <dbReference type="ChEBI" id="CHEBI:36655"/>
    </ligand>
</feature>
<dbReference type="GO" id="GO:0010181">
    <property type="term" value="F:FMN binding"/>
    <property type="evidence" value="ECO:0007669"/>
    <property type="project" value="InterPro"/>
</dbReference>
<dbReference type="Gene3D" id="3.20.20.70">
    <property type="entry name" value="Aldolase class I"/>
    <property type="match status" value="1"/>
</dbReference>
<dbReference type="InterPro" id="IPR000262">
    <property type="entry name" value="FMN-dep_DH"/>
</dbReference>
<comment type="caution">
    <text evidence="8">The sequence shown here is derived from an EMBL/GenBank/DDBJ whole genome shotgun (WGS) entry which is preliminary data.</text>
</comment>
<feature type="binding site" evidence="5">
    <location>
        <position position="167"/>
    </location>
    <ligand>
        <name>glyoxylate</name>
        <dbReference type="ChEBI" id="CHEBI:36655"/>
    </ligand>
</feature>
<keyword evidence="2" id="KW-0560">Oxidoreductase</keyword>
<evidence type="ECO:0000256" key="2">
    <source>
        <dbReference type="ARBA" id="ARBA00023002"/>
    </source>
</evidence>
<protein>
    <recommendedName>
        <fullName evidence="7">FMN hydroxy acid dehydrogenase domain-containing protein</fullName>
    </recommendedName>
</protein>
<dbReference type="PANTHER" id="PTHR10578:SF86">
    <property type="entry name" value="DEPENDENT DEHYDROGENASE, PUTATIVE (AFU_ORTHOLOGUE AFUA_6G02720)-RELATED"/>
    <property type="match status" value="1"/>
</dbReference>
<feature type="binding site" evidence="5">
    <location>
        <begin position="366"/>
        <end position="370"/>
    </location>
    <ligand>
        <name>FMN</name>
        <dbReference type="ChEBI" id="CHEBI:58210"/>
    </ligand>
</feature>
<name>A0A1M2VZI3_TRAPU</name>
<dbReference type="SUPFAM" id="SSF51395">
    <property type="entry name" value="FMN-linked oxidoreductases"/>
    <property type="match status" value="1"/>
</dbReference>
<feature type="region of interest" description="Disordered" evidence="6">
    <location>
        <begin position="1"/>
        <end position="21"/>
    </location>
</feature>
<feature type="binding site" evidence="5">
    <location>
        <position position="195"/>
    </location>
    <ligand>
        <name>FMN</name>
        <dbReference type="ChEBI" id="CHEBI:58210"/>
    </ligand>
</feature>
<dbReference type="AlphaFoldDB" id="A0A1M2VZI3"/>
<evidence type="ECO:0000259" key="7">
    <source>
        <dbReference type="PROSITE" id="PS51349"/>
    </source>
</evidence>
<organism evidence="8 9">
    <name type="scientific">Trametes pubescens</name>
    <name type="common">White-rot fungus</name>
    <dbReference type="NCBI Taxonomy" id="154538"/>
    <lineage>
        <taxon>Eukaryota</taxon>
        <taxon>Fungi</taxon>
        <taxon>Dikarya</taxon>
        <taxon>Basidiomycota</taxon>
        <taxon>Agaricomycotina</taxon>
        <taxon>Agaricomycetes</taxon>
        <taxon>Polyporales</taxon>
        <taxon>Polyporaceae</taxon>
        <taxon>Trametes</taxon>
    </lineage>
</organism>
<feature type="binding site" evidence="5">
    <location>
        <position position="145"/>
    </location>
    <ligand>
        <name>FMN</name>
        <dbReference type="ChEBI" id="CHEBI:58210"/>
    </ligand>
</feature>
<reference evidence="8 9" key="1">
    <citation type="submission" date="2016-10" db="EMBL/GenBank/DDBJ databases">
        <title>Genome sequence of the basidiomycete white-rot fungus Trametes pubescens.</title>
        <authorList>
            <person name="Makela M.R."/>
            <person name="Granchi Z."/>
            <person name="Peng M."/>
            <person name="De Vries R.P."/>
            <person name="Grigoriev I."/>
            <person name="Riley R."/>
            <person name="Hilden K."/>
        </authorList>
    </citation>
    <scope>NUCLEOTIDE SEQUENCE [LARGE SCALE GENOMIC DNA]</scope>
    <source>
        <strain evidence="8 9">FBCC735</strain>
    </source>
</reference>
<dbReference type="Proteomes" id="UP000184267">
    <property type="component" value="Unassembled WGS sequence"/>
</dbReference>
<comment type="similarity">
    <text evidence="3">Belongs to the FMN-dependent alpha-hydroxy acid dehydrogenase family.</text>
</comment>
<dbReference type="InterPro" id="IPR008259">
    <property type="entry name" value="FMN_hydac_DH_AS"/>
</dbReference>
<accession>A0A1M2VZI3</accession>
<dbReference type="PANTHER" id="PTHR10578">
    <property type="entry name" value="S -2-HYDROXY-ACID OXIDASE-RELATED"/>
    <property type="match status" value="1"/>
</dbReference>
<evidence type="ECO:0000256" key="5">
    <source>
        <dbReference type="PIRSR" id="PIRSR000138-2"/>
    </source>
</evidence>
<proteinExistence type="inferred from homology"/>
<feature type="active site" description="Proton acceptor" evidence="4">
    <location>
        <position position="328"/>
    </location>
</feature>
<evidence type="ECO:0000256" key="6">
    <source>
        <dbReference type="SAM" id="MobiDB-lite"/>
    </source>
</evidence>
<dbReference type="OMA" id="CMLADTD"/>
<evidence type="ECO:0000256" key="1">
    <source>
        <dbReference type="ARBA" id="ARBA00001917"/>
    </source>
</evidence>
<feature type="binding site" evidence="5">
    <location>
        <begin position="401"/>
        <end position="402"/>
    </location>
    <ligand>
        <name>FMN</name>
        <dbReference type="ChEBI" id="CHEBI:58210"/>
    </ligand>
</feature>
<feature type="domain" description="FMN hydroxy acid dehydrogenase" evidence="7">
    <location>
        <begin position="37"/>
        <end position="452"/>
    </location>
</feature>
<dbReference type="STRING" id="154538.A0A1M2VZI3"/>
<dbReference type="GO" id="GO:0016491">
    <property type="term" value="F:oxidoreductase activity"/>
    <property type="evidence" value="ECO:0007669"/>
    <property type="project" value="UniProtKB-KW"/>
</dbReference>
<dbReference type="PIRSF" id="PIRSF000138">
    <property type="entry name" value="Al-hdrx_acd_dh"/>
    <property type="match status" value="1"/>
</dbReference>
<keyword evidence="9" id="KW-1185">Reference proteome</keyword>
<dbReference type="OrthoDB" id="25826at2759"/>
<feature type="binding site" evidence="5">
    <location>
        <position position="331"/>
    </location>
    <ligand>
        <name>glyoxylate</name>
        <dbReference type="ChEBI" id="CHEBI:36655"/>
    </ligand>
</feature>
<feature type="binding site" evidence="5">
    <location>
        <position position="204"/>
    </location>
    <ligand>
        <name>glyoxylate</name>
        <dbReference type="ChEBI" id="CHEBI:36655"/>
    </ligand>
</feature>
<keyword evidence="5" id="KW-0285">Flavoprotein</keyword>
<evidence type="ECO:0000313" key="9">
    <source>
        <dbReference type="Proteomes" id="UP000184267"/>
    </source>
</evidence>
<dbReference type="InterPro" id="IPR012133">
    <property type="entry name" value="Alpha-hydoxy_acid_DH_FMN"/>
</dbReference>
<feature type="binding site" evidence="5">
    <location>
        <begin position="116"/>
        <end position="118"/>
    </location>
    <ligand>
        <name>FMN</name>
        <dbReference type="ChEBI" id="CHEBI:58210"/>
    </ligand>
</feature>
<feature type="binding site" evidence="5">
    <location>
        <position position="304"/>
    </location>
    <ligand>
        <name>FMN</name>
        <dbReference type="ChEBI" id="CHEBI:58210"/>
    </ligand>
</feature>
<evidence type="ECO:0000313" key="8">
    <source>
        <dbReference type="EMBL" id="OJT12998.1"/>
    </source>
</evidence>
<dbReference type="InterPro" id="IPR037396">
    <property type="entry name" value="FMN_HAD"/>
</dbReference>
<dbReference type="PROSITE" id="PS51349">
    <property type="entry name" value="FMN_HYDROXY_ACID_DH_2"/>
    <property type="match status" value="1"/>
</dbReference>
<keyword evidence="5" id="KW-0288">FMN</keyword>
<feature type="binding site" evidence="5">
    <location>
        <position position="326"/>
    </location>
    <ligand>
        <name>FMN</name>
        <dbReference type="ChEBI" id="CHEBI:58210"/>
    </ligand>
</feature>
<sequence length="454" mass="48563">MSGSSTASPEESRTYGSAPGRWSGYMRELFASRRPPPLGSVDPDKIEAAAREKLKDSPGSFAFVFGNAGSGETFRNNRAAFSKWQIVPRMLRDVTHRTIETTLFGVTHPSPLIVAPIGCQGILHADGELATARAAGGLGIPMILSGAATKSIEAVAKANGSGHRWYQLYWPLNDDITLSILSRAKQHNYSALVVTVDTMAIGWRPYDIDAAFIPFAHSVGIQVALSDPAFMKAQGLEVDSNDDVVQFPYDPAKFDELYVNGDEKTRRGVKLAAAWGQQAVNGVFRTWTHVEFLRQNWEGPLIIKGIVSVEDAELAIDNGIDGIIVSNHGGRQVDGAISTLLALERIMASPKVKAAQASGKFTILFDSGIRSGADIFRAIALGAQGVLQGTRAFAEGIFAVGRTYAYALTVAGQAGVEAHIKSILADFELTLGLSGYRSIAEIQGKAGVATIKVE</sequence>